<dbReference type="GO" id="GO:0043138">
    <property type="term" value="F:3'-5' DNA helicase activity"/>
    <property type="evidence" value="ECO:0007669"/>
    <property type="project" value="UniProtKB-EC"/>
</dbReference>
<keyword evidence="3 10" id="KW-0378">Hydrolase</keyword>
<keyword evidence="5 10" id="KW-0067">ATP-binding</keyword>
<evidence type="ECO:0000256" key="5">
    <source>
        <dbReference type="ARBA" id="ARBA00022840"/>
    </source>
</evidence>
<dbReference type="Gene3D" id="1.10.10.160">
    <property type="match status" value="1"/>
</dbReference>
<keyword evidence="6" id="KW-0413">Isomerase</keyword>
<dbReference type="OrthoDB" id="3196525at2"/>
<dbReference type="GO" id="GO:0016887">
    <property type="term" value="F:ATP hydrolysis activity"/>
    <property type="evidence" value="ECO:0007669"/>
    <property type="project" value="RHEA"/>
</dbReference>
<dbReference type="PROSITE" id="PS51198">
    <property type="entry name" value="UVRD_HELICASE_ATP_BIND"/>
    <property type="match status" value="1"/>
</dbReference>
<evidence type="ECO:0000256" key="2">
    <source>
        <dbReference type="ARBA" id="ARBA00022741"/>
    </source>
</evidence>
<evidence type="ECO:0000256" key="6">
    <source>
        <dbReference type="ARBA" id="ARBA00023235"/>
    </source>
</evidence>
<evidence type="ECO:0000313" key="13">
    <source>
        <dbReference type="Proteomes" id="UP000037773"/>
    </source>
</evidence>
<dbReference type="PANTHER" id="PTHR11070">
    <property type="entry name" value="UVRD / RECB / PCRA DNA HELICASE FAMILY MEMBER"/>
    <property type="match status" value="1"/>
</dbReference>
<gene>
    <name evidence="12" type="ORF">ADK41_03110</name>
</gene>
<protein>
    <recommendedName>
        <fullName evidence="8">DNA 3'-5' helicase</fullName>
        <ecNumber evidence="8">5.6.2.4</ecNumber>
    </recommendedName>
</protein>
<dbReference type="PATRIC" id="fig|36816.3.peg.662"/>
<accession>A0A0M9XAS0</accession>
<dbReference type="GO" id="GO:0005829">
    <property type="term" value="C:cytosol"/>
    <property type="evidence" value="ECO:0007669"/>
    <property type="project" value="TreeGrafter"/>
</dbReference>
<keyword evidence="2 10" id="KW-0547">Nucleotide-binding</keyword>
<comment type="catalytic activity">
    <reaction evidence="9">
        <text>ATP + H2O = ADP + phosphate + H(+)</text>
        <dbReference type="Rhea" id="RHEA:13065"/>
        <dbReference type="ChEBI" id="CHEBI:15377"/>
        <dbReference type="ChEBI" id="CHEBI:15378"/>
        <dbReference type="ChEBI" id="CHEBI:30616"/>
        <dbReference type="ChEBI" id="CHEBI:43474"/>
        <dbReference type="ChEBI" id="CHEBI:456216"/>
        <dbReference type="EC" id="5.6.2.4"/>
    </reaction>
</comment>
<dbReference type="EMBL" id="LGCN01000017">
    <property type="protein sequence ID" value="KOT45503.1"/>
    <property type="molecule type" value="Genomic_DNA"/>
</dbReference>
<proteinExistence type="inferred from homology"/>
<dbReference type="InterPro" id="IPR000212">
    <property type="entry name" value="DNA_helicase_UvrD/REP"/>
</dbReference>
<reference evidence="12 13" key="1">
    <citation type="submission" date="2015-07" db="EMBL/GenBank/DDBJ databases">
        <authorList>
            <person name="Noorani M."/>
        </authorList>
    </citation>
    <scope>NUCLEOTIDE SEQUENCE [LARGE SCALE GENOMIC DNA]</scope>
    <source>
        <strain evidence="12 13">NRRL B-24567</strain>
    </source>
</reference>
<evidence type="ECO:0000256" key="8">
    <source>
        <dbReference type="ARBA" id="ARBA00034808"/>
    </source>
</evidence>
<dbReference type="RefSeq" id="WP_030823084.1">
    <property type="nucleotide sequence ID" value="NZ_LGCN01000017.1"/>
</dbReference>
<dbReference type="EC" id="5.6.2.4" evidence="8"/>
<name>A0A0M9XAS0_9ACTN</name>
<sequence>MGLSLPDPKGHQRDVVFLNERGHCVVLGTAGSGKTTMAVHRAHYLATAPGIGGRTLLVTFNKALVTYLRGMSTASPNLQIETYHTFARGYLAHRTKAPVRICKSKKQMVERALGEARERHPSRAVIHRPLDFFLDELHWMVGHGIVDQQTYVEGRARRVGRGRPLQQLDREVVFEICQRYVQLRTEAGYEYDFDNMASTVLAALKVDPTNRLYRHVVVDEGQDFTPEMIRSLAAAIPGDGSLTFFGDYAQQIYGSRMSWRSLGLHVSNVVEFAHNYRNSRQVAQLAQSLSDMPHFKDDVDLVQPTGAAADGPKPTILETAGKEEQLVQAASNALALGADRQVAILMRTRDHEDKLRSLLDGGRVPVHRLHRELARWTDEPGVFYGTYSAAKGFEFDSVILPFCDADELPKASEVEAHGLDEAKAREARQLYVAITRARTDLIMLHSSKLTDLLPQEMSDLYVRVSL</sequence>
<evidence type="ECO:0000256" key="3">
    <source>
        <dbReference type="ARBA" id="ARBA00022801"/>
    </source>
</evidence>
<evidence type="ECO:0000256" key="9">
    <source>
        <dbReference type="ARBA" id="ARBA00048988"/>
    </source>
</evidence>
<feature type="binding site" evidence="10">
    <location>
        <begin position="28"/>
        <end position="35"/>
    </location>
    <ligand>
        <name>ATP</name>
        <dbReference type="ChEBI" id="CHEBI:30616"/>
    </ligand>
</feature>
<organism evidence="12 13">
    <name type="scientific">Streptomyces caelestis</name>
    <dbReference type="NCBI Taxonomy" id="36816"/>
    <lineage>
        <taxon>Bacteria</taxon>
        <taxon>Bacillati</taxon>
        <taxon>Actinomycetota</taxon>
        <taxon>Actinomycetes</taxon>
        <taxon>Kitasatosporales</taxon>
        <taxon>Streptomycetaceae</taxon>
        <taxon>Streptomyces</taxon>
    </lineage>
</organism>
<evidence type="ECO:0000256" key="7">
    <source>
        <dbReference type="ARBA" id="ARBA00034617"/>
    </source>
</evidence>
<dbReference type="InterPro" id="IPR014016">
    <property type="entry name" value="UvrD-like_ATP-bd"/>
</dbReference>
<feature type="domain" description="UvrD-like helicase ATP-binding" evidence="11">
    <location>
        <begin position="7"/>
        <end position="292"/>
    </location>
</feature>
<evidence type="ECO:0000259" key="11">
    <source>
        <dbReference type="PROSITE" id="PS51198"/>
    </source>
</evidence>
<dbReference type="InterPro" id="IPR013986">
    <property type="entry name" value="DExx_box_DNA_helicase_dom_sf"/>
</dbReference>
<evidence type="ECO:0000256" key="4">
    <source>
        <dbReference type="ARBA" id="ARBA00022806"/>
    </source>
</evidence>
<dbReference type="AlphaFoldDB" id="A0A0M9XAS0"/>
<dbReference type="Pfam" id="PF00580">
    <property type="entry name" value="UvrD-helicase"/>
    <property type="match status" value="1"/>
</dbReference>
<evidence type="ECO:0000313" key="12">
    <source>
        <dbReference type="EMBL" id="KOT45503.1"/>
    </source>
</evidence>
<comment type="catalytic activity">
    <reaction evidence="7">
        <text>Couples ATP hydrolysis with the unwinding of duplex DNA by translocating in the 3'-5' direction.</text>
        <dbReference type="EC" id="5.6.2.4"/>
    </reaction>
</comment>
<evidence type="ECO:0000256" key="10">
    <source>
        <dbReference type="PROSITE-ProRule" id="PRU00560"/>
    </source>
</evidence>
<dbReference type="SUPFAM" id="SSF52540">
    <property type="entry name" value="P-loop containing nucleoside triphosphate hydrolases"/>
    <property type="match status" value="1"/>
</dbReference>
<comment type="caution">
    <text evidence="12">The sequence shown here is derived from an EMBL/GenBank/DDBJ whole genome shotgun (WGS) entry which is preliminary data.</text>
</comment>
<evidence type="ECO:0000256" key="1">
    <source>
        <dbReference type="ARBA" id="ARBA00009922"/>
    </source>
</evidence>
<dbReference type="Gene3D" id="3.40.50.300">
    <property type="entry name" value="P-loop containing nucleotide triphosphate hydrolases"/>
    <property type="match status" value="2"/>
</dbReference>
<dbReference type="InterPro" id="IPR027417">
    <property type="entry name" value="P-loop_NTPase"/>
</dbReference>
<comment type="similarity">
    <text evidence="1">Belongs to the helicase family. UvrD subfamily.</text>
</comment>
<dbReference type="PANTHER" id="PTHR11070:SF3">
    <property type="entry name" value="DNA 3'-5' HELICASE"/>
    <property type="match status" value="1"/>
</dbReference>
<dbReference type="Pfam" id="PF13361">
    <property type="entry name" value="UvrD_C"/>
    <property type="match status" value="1"/>
</dbReference>
<dbReference type="GO" id="GO:0005524">
    <property type="term" value="F:ATP binding"/>
    <property type="evidence" value="ECO:0007669"/>
    <property type="project" value="UniProtKB-UniRule"/>
</dbReference>
<dbReference type="GO" id="GO:0000725">
    <property type="term" value="P:recombinational repair"/>
    <property type="evidence" value="ECO:0007669"/>
    <property type="project" value="TreeGrafter"/>
</dbReference>
<dbReference type="GO" id="GO:0003677">
    <property type="term" value="F:DNA binding"/>
    <property type="evidence" value="ECO:0007669"/>
    <property type="project" value="InterPro"/>
</dbReference>
<keyword evidence="13" id="KW-1185">Reference proteome</keyword>
<dbReference type="Proteomes" id="UP000037773">
    <property type="component" value="Unassembled WGS sequence"/>
</dbReference>
<keyword evidence="4 10" id="KW-0347">Helicase</keyword>
<dbReference type="InterPro" id="IPR014017">
    <property type="entry name" value="DNA_helicase_UvrD-like_C"/>
</dbReference>